<reference evidence="4" key="1">
    <citation type="journal article" date="2019" name="Int. J. Syst. Evol. Microbiol.">
        <title>The Global Catalogue of Microorganisms (GCM) 10K type strain sequencing project: providing services to taxonomists for standard genome sequencing and annotation.</title>
        <authorList>
            <consortium name="The Broad Institute Genomics Platform"/>
            <consortium name="The Broad Institute Genome Sequencing Center for Infectious Disease"/>
            <person name="Wu L."/>
            <person name="Ma J."/>
        </authorList>
    </citation>
    <scope>NUCLEOTIDE SEQUENCE [LARGE SCALE GENOMIC DNA]</scope>
    <source>
        <strain evidence="4">JCM 4816</strain>
    </source>
</reference>
<evidence type="ECO:0000256" key="2">
    <source>
        <dbReference type="SAM" id="SignalP"/>
    </source>
</evidence>
<accession>A0ABP6TXS6</accession>
<organism evidence="3 4">
    <name type="scientific">Streptomyces prasinosporus</name>
    <dbReference type="NCBI Taxonomy" id="68256"/>
    <lineage>
        <taxon>Bacteria</taxon>
        <taxon>Bacillati</taxon>
        <taxon>Actinomycetota</taxon>
        <taxon>Actinomycetes</taxon>
        <taxon>Kitasatosporales</taxon>
        <taxon>Streptomycetaceae</taxon>
        <taxon>Streptomyces</taxon>
        <taxon>Streptomyces albogriseolus group</taxon>
    </lineage>
</organism>
<proteinExistence type="predicted"/>
<dbReference type="Proteomes" id="UP001501455">
    <property type="component" value="Unassembled WGS sequence"/>
</dbReference>
<comment type="caution">
    <text evidence="3">The sequence shown here is derived from an EMBL/GenBank/DDBJ whole genome shotgun (WGS) entry which is preliminary data.</text>
</comment>
<evidence type="ECO:0000313" key="3">
    <source>
        <dbReference type="EMBL" id="GAA3499568.1"/>
    </source>
</evidence>
<keyword evidence="4" id="KW-1185">Reference proteome</keyword>
<feature type="compositionally biased region" description="Basic and acidic residues" evidence="1">
    <location>
        <begin position="73"/>
        <end position="97"/>
    </location>
</feature>
<feature type="region of interest" description="Disordered" evidence="1">
    <location>
        <begin position="36"/>
        <end position="117"/>
    </location>
</feature>
<feature type="signal peptide" evidence="2">
    <location>
        <begin position="1"/>
        <end position="34"/>
    </location>
</feature>
<sequence length="117" mass="12613">MAKGMHVKVPYRRYLSCLVVAAIAGTLLPQVAYAAPPSEPDKGDDKGFFDTVTGWFGDDDEEAPKPPSYGDRGVADRQKLAKGKNDPKAKRVKELTSRRTPVGPLLGSCPTGGWRPS</sequence>
<evidence type="ECO:0008006" key="5">
    <source>
        <dbReference type="Google" id="ProtNLM"/>
    </source>
</evidence>
<dbReference type="EMBL" id="BAAAXF010000047">
    <property type="protein sequence ID" value="GAA3499568.1"/>
    <property type="molecule type" value="Genomic_DNA"/>
</dbReference>
<gene>
    <name evidence="3" type="ORF">GCM10019016_066720</name>
</gene>
<name>A0ABP6TXS6_9ACTN</name>
<keyword evidence="2" id="KW-0732">Signal</keyword>
<protein>
    <recommendedName>
        <fullName evidence="5">Secreted protein</fullName>
    </recommendedName>
</protein>
<feature type="chain" id="PRO_5047357693" description="Secreted protein" evidence="2">
    <location>
        <begin position="35"/>
        <end position="117"/>
    </location>
</feature>
<evidence type="ECO:0000313" key="4">
    <source>
        <dbReference type="Proteomes" id="UP001501455"/>
    </source>
</evidence>
<feature type="compositionally biased region" description="Basic and acidic residues" evidence="1">
    <location>
        <begin position="39"/>
        <end position="48"/>
    </location>
</feature>
<evidence type="ECO:0000256" key="1">
    <source>
        <dbReference type="SAM" id="MobiDB-lite"/>
    </source>
</evidence>